<reference evidence="2 3" key="1">
    <citation type="submission" date="2013-09" db="EMBL/GenBank/DDBJ databases">
        <authorList>
            <person name="Zeng Z."/>
            <person name="Chen C."/>
        </authorList>
    </citation>
    <scope>NUCLEOTIDE SEQUENCE [LARGE SCALE GENOMIC DNA]</scope>
    <source>
        <strain evidence="2 3">WB 4.1-42</strain>
    </source>
</reference>
<dbReference type="PRINTS" id="PR00081">
    <property type="entry name" value="GDHRDH"/>
</dbReference>
<protein>
    <submittedName>
        <fullName evidence="2">Short-chain dehydrogenase</fullName>
    </submittedName>
</protein>
<accession>A0A0A2MID3</accession>
<dbReference type="InterPro" id="IPR002347">
    <property type="entry name" value="SDR_fam"/>
</dbReference>
<dbReference type="RefSeq" id="WP_026992647.1">
    <property type="nucleotide sequence ID" value="NZ_JRLY01000020.1"/>
</dbReference>
<comment type="caution">
    <text evidence="2">The sequence shown here is derived from an EMBL/GenBank/DDBJ whole genome shotgun (WGS) entry which is preliminary data.</text>
</comment>
<dbReference type="PANTHER" id="PTHR43157">
    <property type="entry name" value="PHOSPHATIDYLINOSITOL-GLYCAN BIOSYNTHESIS CLASS F PROTEIN-RELATED"/>
    <property type="match status" value="1"/>
</dbReference>
<gene>
    <name evidence="2" type="ORF">Q766_18180</name>
</gene>
<name>A0A0A2MID3_9FLAO</name>
<dbReference type="Gene3D" id="3.40.50.720">
    <property type="entry name" value="NAD(P)-binding Rossmann-like Domain"/>
    <property type="match status" value="1"/>
</dbReference>
<dbReference type="Pfam" id="PF00106">
    <property type="entry name" value="adh_short"/>
    <property type="match status" value="1"/>
</dbReference>
<organism evidence="2 3">
    <name type="scientific">Flavobacterium subsaxonicum WB 4.1-42 = DSM 21790</name>
    <dbReference type="NCBI Taxonomy" id="1121898"/>
    <lineage>
        <taxon>Bacteria</taxon>
        <taxon>Pseudomonadati</taxon>
        <taxon>Bacteroidota</taxon>
        <taxon>Flavobacteriia</taxon>
        <taxon>Flavobacteriales</taxon>
        <taxon>Flavobacteriaceae</taxon>
        <taxon>Flavobacterium</taxon>
    </lineage>
</organism>
<dbReference type="InterPro" id="IPR036291">
    <property type="entry name" value="NAD(P)-bd_dom_sf"/>
</dbReference>
<keyword evidence="3" id="KW-1185">Reference proteome</keyword>
<keyword evidence="1" id="KW-0560">Oxidoreductase</keyword>
<evidence type="ECO:0000313" key="2">
    <source>
        <dbReference type="EMBL" id="KGO91351.1"/>
    </source>
</evidence>
<evidence type="ECO:0000256" key="1">
    <source>
        <dbReference type="ARBA" id="ARBA00023002"/>
    </source>
</evidence>
<dbReference type="GO" id="GO:0016491">
    <property type="term" value="F:oxidoreductase activity"/>
    <property type="evidence" value="ECO:0007669"/>
    <property type="project" value="UniProtKB-KW"/>
</dbReference>
<dbReference type="STRING" id="1121898.GCA_000422725_02276"/>
<dbReference type="CDD" id="cd05327">
    <property type="entry name" value="retinol-DH_like_SDR_c_like"/>
    <property type="match status" value="1"/>
</dbReference>
<evidence type="ECO:0000313" key="3">
    <source>
        <dbReference type="Proteomes" id="UP000030111"/>
    </source>
</evidence>
<dbReference type="AlphaFoldDB" id="A0A0A2MID3"/>
<dbReference type="Proteomes" id="UP000030111">
    <property type="component" value="Unassembled WGS sequence"/>
</dbReference>
<dbReference type="PANTHER" id="PTHR43157:SF31">
    <property type="entry name" value="PHOSPHATIDYLINOSITOL-GLYCAN BIOSYNTHESIS CLASS F PROTEIN"/>
    <property type="match status" value="1"/>
</dbReference>
<dbReference type="OrthoDB" id="597510at2"/>
<dbReference type="NCBIfam" id="NF004846">
    <property type="entry name" value="PRK06197.1"/>
    <property type="match status" value="1"/>
</dbReference>
<dbReference type="eggNOG" id="COG1028">
    <property type="taxonomic scope" value="Bacteria"/>
</dbReference>
<sequence>MWNKENIAAQNGKTILVTGANTGIGYETALALYQAGAHVILACRTTEKALETQLKLETQGGNGSLEIGVIDLSDLESVTQFAKGFTAKHQKLDVLINNAGVMVPPASYTKQGYELQFGVNYLGHFALTGYLYPLLKNTPKSRVVMLSSLAAQGVADFDNLKMEKSYDANREYGISKMACLQFAMEMQKRVTAAADDILVVSAHPGGTFTSLSRHLSEDVFNGMIEQYGGFMPAWQGALPTLYAALADEVTPAGYYGPDGGLRGYPAVAEIPQEAQDAGLSKALWQKAEELTGVRFL</sequence>
<dbReference type="EMBL" id="JRLY01000020">
    <property type="protein sequence ID" value="KGO91351.1"/>
    <property type="molecule type" value="Genomic_DNA"/>
</dbReference>
<proteinExistence type="predicted"/>
<dbReference type="SUPFAM" id="SSF51735">
    <property type="entry name" value="NAD(P)-binding Rossmann-fold domains"/>
    <property type="match status" value="1"/>
</dbReference>